<keyword evidence="1" id="KW-1133">Transmembrane helix</keyword>
<protein>
    <recommendedName>
        <fullName evidence="2">Protein-glutamine gamma-glutamyltransferase-like C-terminal domain-containing protein</fullName>
    </recommendedName>
</protein>
<name>A0A011NSA1_9PROT</name>
<feature type="domain" description="Protein-glutamine gamma-glutamyltransferase-like C-terminal" evidence="2">
    <location>
        <begin position="430"/>
        <end position="501"/>
    </location>
</feature>
<evidence type="ECO:0000256" key="1">
    <source>
        <dbReference type="SAM" id="Phobius"/>
    </source>
</evidence>
<feature type="transmembrane region" description="Helical" evidence="1">
    <location>
        <begin position="360"/>
        <end position="378"/>
    </location>
</feature>
<keyword evidence="1" id="KW-0472">Membrane</keyword>
<dbReference type="Proteomes" id="UP000020218">
    <property type="component" value="Unassembled WGS sequence"/>
</dbReference>
<dbReference type="EMBL" id="JFAX01000010">
    <property type="protein sequence ID" value="EXI67457.1"/>
    <property type="molecule type" value="Genomic_DNA"/>
</dbReference>
<feature type="transmembrane region" description="Helical" evidence="1">
    <location>
        <begin position="195"/>
        <end position="217"/>
    </location>
</feature>
<accession>A0A011NSA1</accession>
<evidence type="ECO:0000259" key="2">
    <source>
        <dbReference type="Pfam" id="PF13559"/>
    </source>
</evidence>
<keyword evidence="1" id="KW-0812">Transmembrane</keyword>
<dbReference type="STRING" id="1454001.AW08_02013"/>
<organism evidence="3 4">
    <name type="scientific">Candidatus Accumulibacter adjunctus</name>
    <dbReference type="NCBI Taxonomy" id="1454001"/>
    <lineage>
        <taxon>Bacteria</taxon>
        <taxon>Pseudomonadati</taxon>
        <taxon>Pseudomonadota</taxon>
        <taxon>Betaproteobacteria</taxon>
        <taxon>Candidatus Accumulibacter</taxon>
    </lineage>
</organism>
<keyword evidence="4" id="KW-1185">Reference proteome</keyword>
<reference evidence="3" key="1">
    <citation type="submission" date="2014-02" db="EMBL/GenBank/DDBJ databases">
        <title>Expanding our view of genomic diversity in Candidatus Accumulibacter clades.</title>
        <authorList>
            <person name="Skennerton C.T."/>
            <person name="Barr J.J."/>
            <person name="Slater F.R."/>
            <person name="Bond P.L."/>
            <person name="Tyson G.W."/>
        </authorList>
    </citation>
    <scope>NUCLEOTIDE SEQUENCE [LARGE SCALE GENOMIC DNA]</scope>
</reference>
<proteinExistence type="predicted"/>
<evidence type="ECO:0000313" key="3">
    <source>
        <dbReference type="EMBL" id="EXI67457.1"/>
    </source>
</evidence>
<gene>
    <name evidence="3" type="ORF">AW08_02013</name>
</gene>
<sequence>MRLEDIAVRLRRRSAWEAIDLGQAMLRQWAVRIYGAWFATYWLAGLLLLAFWPWPGYVIALLWWLKPLFDRVLLHVCSRSLFGEACSVRDVLRELPRLLRAPGLISGLSLRRFSLARSLLLPVWQLEQQRGAAARARFALLGRRCHGHAAWLTFFCANMSSVLLLSLLFVLFALVPGEHRHWSPWDWLGDEESRFGHLLAALGFMLAETIIEPLYVASGFSLYLNRRSELEGWDIELGLRRLAQRLAAERVGAPSMLVLVALTAGAVWLSPAPALAAAPPVVATVVAGDAGVAAAVAPVRPPAAARAVVDAVLAEPVFGQLREDWRWHWRQQEGPVDEPRHDWLATLLIVAESLAEFLRGLLWVFAGLALAALVLVLVRYRPRSPATQSQRLPEFVAGVDLRPASLPAEVALAAAAALARGATVEALSLLYRGALRSLIAQRQIEFATGDTEEDCLRRVAGQVPTAVERCFAELVDAWRRVAYGGWPLPGPRAEELLAAWQHHFAASGGRR</sequence>
<evidence type="ECO:0000313" key="4">
    <source>
        <dbReference type="Proteomes" id="UP000020218"/>
    </source>
</evidence>
<comment type="caution">
    <text evidence="3">The sequence shown here is derived from an EMBL/GenBank/DDBJ whole genome shotgun (WGS) entry which is preliminary data.</text>
</comment>
<dbReference type="Pfam" id="PF13559">
    <property type="entry name" value="DUF4129"/>
    <property type="match status" value="1"/>
</dbReference>
<dbReference type="PATRIC" id="fig|1454001.3.peg.2056"/>
<dbReference type="InterPro" id="IPR025403">
    <property type="entry name" value="TgpA-like_C"/>
</dbReference>
<dbReference type="AlphaFoldDB" id="A0A011NSA1"/>
<feature type="transmembrane region" description="Helical" evidence="1">
    <location>
        <begin position="149"/>
        <end position="175"/>
    </location>
</feature>
<feature type="transmembrane region" description="Helical" evidence="1">
    <location>
        <begin position="251"/>
        <end position="270"/>
    </location>
</feature>
<feature type="transmembrane region" description="Helical" evidence="1">
    <location>
        <begin position="41"/>
        <end position="65"/>
    </location>
</feature>